<feature type="domain" description="N-acetyltransferase" evidence="1">
    <location>
        <begin position="119"/>
        <end position="251"/>
    </location>
</feature>
<sequence>MSCACGQNHNHAPPPILDGEEVALDRPLVSLTGRLICKDAAQMMLAMDLLTDHVALSRAEPGNLRFDLWQAEDPLVWELNELYADDAAFEAHRLRLKDSRWGRESHGIERDLSRSDAMPRLRAERAQDHAAVADLLSRAFGGPAEAELLDALRSAGELALSLVAEVGGTVIGHVALSPLEARGPALALAPLAVHPAMQSRGLGAALLRAALAAFQDHTIVVLGDPAYYGRFGFVPADLESPYAGPYLLTLGPRLPAGSRIAHAPAFAAL</sequence>
<dbReference type="PROSITE" id="PS51186">
    <property type="entry name" value="GNAT"/>
    <property type="match status" value="1"/>
</dbReference>
<dbReference type="EMBL" id="FTMK01000003">
    <property type="protein sequence ID" value="SIQ10077.1"/>
    <property type="molecule type" value="Genomic_DNA"/>
</dbReference>
<evidence type="ECO:0000313" key="2">
    <source>
        <dbReference type="EMBL" id="SIQ10077.1"/>
    </source>
</evidence>
<dbReference type="Pfam" id="PF00583">
    <property type="entry name" value="Acetyltransf_1"/>
    <property type="match status" value="1"/>
</dbReference>
<dbReference type="InterPro" id="IPR011008">
    <property type="entry name" value="Dimeric_a/b-barrel"/>
</dbReference>
<dbReference type="InterPro" id="IPR000182">
    <property type="entry name" value="GNAT_dom"/>
</dbReference>
<proteinExistence type="predicted"/>
<keyword evidence="2" id="KW-0808">Transferase</keyword>
<dbReference type="Gene3D" id="3.30.70.100">
    <property type="match status" value="1"/>
</dbReference>
<dbReference type="RefSeq" id="WP_149764619.1">
    <property type="nucleotide sequence ID" value="NZ_FTMK01000003.1"/>
</dbReference>
<dbReference type="InterPro" id="IPR007138">
    <property type="entry name" value="ABM_dom"/>
</dbReference>
<dbReference type="Pfam" id="PF03992">
    <property type="entry name" value="ABM"/>
    <property type="match status" value="1"/>
</dbReference>
<dbReference type="OrthoDB" id="9797178at2"/>
<accession>A0A1N6Q0M6</accession>
<protein>
    <submittedName>
        <fullName evidence="2">Putative acetyltransferase</fullName>
    </submittedName>
</protein>
<dbReference type="Gene3D" id="3.40.630.30">
    <property type="match status" value="1"/>
</dbReference>
<dbReference type="GO" id="GO:0016747">
    <property type="term" value="F:acyltransferase activity, transferring groups other than amino-acyl groups"/>
    <property type="evidence" value="ECO:0007669"/>
    <property type="project" value="InterPro"/>
</dbReference>
<dbReference type="SUPFAM" id="SSF54909">
    <property type="entry name" value="Dimeric alpha+beta barrel"/>
    <property type="match status" value="1"/>
</dbReference>
<name>A0A1N6Q0M6_9RHOB</name>
<evidence type="ECO:0000313" key="3">
    <source>
        <dbReference type="Proteomes" id="UP000323956"/>
    </source>
</evidence>
<dbReference type="AlphaFoldDB" id="A0A1N6Q0M6"/>
<dbReference type="InterPro" id="IPR016181">
    <property type="entry name" value="Acyl_CoA_acyltransferase"/>
</dbReference>
<organism evidence="2 3">
    <name type="scientific">Paracoccus thiocyanatus</name>
    <dbReference type="NCBI Taxonomy" id="34006"/>
    <lineage>
        <taxon>Bacteria</taxon>
        <taxon>Pseudomonadati</taxon>
        <taxon>Pseudomonadota</taxon>
        <taxon>Alphaproteobacteria</taxon>
        <taxon>Rhodobacterales</taxon>
        <taxon>Paracoccaceae</taxon>
        <taxon>Paracoccus</taxon>
    </lineage>
</organism>
<dbReference type="SUPFAM" id="SSF55729">
    <property type="entry name" value="Acyl-CoA N-acyltransferases (Nat)"/>
    <property type="match status" value="1"/>
</dbReference>
<dbReference type="Proteomes" id="UP000323956">
    <property type="component" value="Unassembled WGS sequence"/>
</dbReference>
<dbReference type="CDD" id="cd04301">
    <property type="entry name" value="NAT_SF"/>
    <property type="match status" value="1"/>
</dbReference>
<evidence type="ECO:0000259" key="1">
    <source>
        <dbReference type="PROSITE" id="PS51186"/>
    </source>
</evidence>
<reference evidence="2 3" key="1">
    <citation type="submission" date="2017-01" db="EMBL/GenBank/DDBJ databases">
        <authorList>
            <person name="Varghese N."/>
            <person name="Submissions S."/>
        </authorList>
    </citation>
    <scope>NUCLEOTIDE SEQUENCE [LARGE SCALE GENOMIC DNA]</scope>
    <source>
        <strain evidence="2 3">ATCC 700171</strain>
    </source>
</reference>
<gene>
    <name evidence="2" type="ORF">SAMN05421641_103254</name>
</gene>